<reference evidence="1" key="1">
    <citation type="submission" date="2019-10" db="EMBL/GenBank/DDBJ databases">
        <authorList>
            <consortium name="DOE Joint Genome Institute"/>
            <person name="Kuo A."/>
            <person name="Miyauchi S."/>
            <person name="Kiss E."/>
            <person name="Drula E."/>
            <person name="Kohler A."/>
            <person name="Sanchez-Garcia M."/>
            <person name="Andreopoulos B."/>
            <person name="Barry K.W."/>
            <person name="Bonito G."/>
            <person name="Buee M."/>
            <person name="Carver A."/>
            <person name="Chen C."/>
            <person name="Cichocki N."/>
            <person name="Clum A."/>
            <person name="Culley D."/>
            <person name="Crous P.W."/>
            <person name="Fauchery L."/>
            <person name="Girlanda M."/>
            <person name="Hayes R."/>
            <person name="Keri Z."/>
            <person name="Labutti K."/>
            <person name="Lipzen A."/>
            <person name="Lombard V."/>
            <person name="Magnuson J."/>
            <person name="Maillard F."/>
            <person name="Morin E."/>
            <person name="Murat C."/>
            <person name="Nolan M."/>
            <person name="Ohm R."/>
            <person name="Pangilinan J."/>
            <person name="Pereira M."/>
            <person name="Perotto S."/>
            <person name="Peter M."/>
            <person name="Riley R."/>
            <person name="Sitrit Y."/>
            <person name="Stielow B."/>
            <person name="Szollosi G."/>
            <person name="Zifcakova L."/>
            <person name="Stursova M."/>
            <person name="Spatafora J.W."/>
            <person name="Tedersoo L."/>
            <person name="Vaario L.-M."/>
            <person name="Yamada A."/>
            <person name="Yan M."/>
            <person name="Wang P."/>
            <person name="Xu J."/>
            <person name="Bruns T."/>
            <person name="Baldrian P."/>
            <person name="Vilgalys R."/>
            <person name="Henrissat B."/>
            <person name="Grigoriev I.V."/>
            <person name="Hibbett D."/>
            <person name="Nagy L.G."/>
            <person name="Martin F.M."/>
        </authorList>
    </citation>
    <scope>NUCLEOTIDE SEQUENCE</scope>
    <source>
        <strain evidence="1">P2</strain>
    </source>
</reference>
<protein>
    <submittedName>
        <fullName evidence="1">Uncharacterized protein</fullName>
    </submittedName>
</protein>
<sequence>MRSRYRGQDLPSTREDYQAGFYELYRHEAEEYDREFVKKYDEDLNTTLIFAGLFSAVTSAFVIQVHSQLQPDPNEETAALLRILIHKIDNTTFGDDVPIIPQWSGPAPTIVQVGAILYGSLAVSLFSAFLAMLGKQWLNRYASIDMRGSAIERSQNRQRKFDGIVNWYFDT</sequence>
<evidence type="ECO:0000313" key="2">
    <source>
        <dbReference type="Proteomes" id="UP000886501"/>
    </source>
</evidence>
<reference evidence="1" key="2">
    <citation type="journal article" date="2020" name="Nat. Commun.">
        <title>Large-scale genome sequencing of mycorrhizal fungi provides insights into the early evolution of symbiotic traits.</title>
        <authorList>
            <person name="Miyauchi S."/>
            <person name="Kiss E."/>
            <person name="Kuo A."/>
            <person name="Drula E."/>
            <person name="Kohler A."/>
            <person name="Sanchez-Garcia M."/>
            <person name="Morin E."/>
            <person name="Andreopoulos B."/>
            <person name="Barry K.W."/>
            <person name="Bonito G."/>
            <person name="Buee M."/>
            <person name="Carver A."/>
            <person name="Chen C."/>
            <person name="Cichocki N."/>
            <person name="Clum A."/>
            <person name="Culley D."/>
            <person name="Crous P.W."/>
            <person name="Fauchery L."/>
            <person name="Girlanda M."/>
            <person name="Hayes R.D."/>
            <person name="Keri Z."/>
            <person name="LaButti K."/>
            <person name="Lipzen A."/>
            <person name="Lombard V."/>
            <person name="Magnuson J."/>
            <person name="Maillard F."/>
            <person name="Murat C."/>
            <person name="Nolan M."/>
            <person name="Ohm R.A."/>
            <person name="Pangilinan J."/>
            <person name="Pereira M.F."/>
            <person name="Perotto S."/>
            <person name="Peter M."/>
            <person name="Pfister S."/>
            <person name="Riley R."/>
            <person name="Sitrit Y."/>
            <person name="Stielow J.B."/>
            <person name="Szollosi G."/>
            <person name="Zifcakova L."/>
            <person name="Stursova M."/>
            <person name="Spatafora J.W."/>
            <person name="Tedersoo L."/>
            <person name="Vaario L.M."/>
            <person name="Yamada A."/>
            <person name="Yan M."/>
            <person name="Wang P."/>
            <person name="Xu J."/>
            <person name="Bruns T."/>
            <person name="Baldrian P."/>
            <person name="Vilgalys R."/>
            <person name="Dunand C."/>
            <person name="Henrissat B."/>
            <person name="Grigoriev I.V."/>
            <person name="Hibbett D."/>
            <person name="Nagy L.G."/>
            <person name="Martin F.M."/>
        </authorList>
    </citation>
    <scope>NUCLEOTIDE SEQUENCE</scope>
    <source>
        <strain evidence="1">P2</strain>
    </source>
</reference>
<name>A0ACB6ZCU6_THEGA</name>
<keyword evidence="2" id="KW-1185">Reference proteome</keyword>
<comment type="caution">
    <text evidence="1">The sequence shown here is derived from an EMBL/GenBank/DDBJ whole genome shotgun (WGS) entry which is preliminary data.</text>
</comment>
<dbReference type="Proteomes" id="UP000886501">
    <property type="component" value="Unassembled WGS sequence"/>
</dbReference>
<organism evidence="1 2">
    <name type="scientific">Thelephora ganbajun</name>
    <name type="common">Ganba fungus</name>
    <dbReference type="NCBI Taxonomy" id="370292"/>
    <lineage>
        <taxon>Eukaryota</taxon>
        <taxon>Fungi</taxon>
        <taxon>Dikarya</taxon>
        <taxon>Basidiomycota</taxon>
        <taxon>Agaricomycotina</taxon>
        <taxon>Agaricomycetes</taxon>
        <taxon>Thelephorales</taxon>
        <taxon>Thelephoraceae</taxon>
        <taxon>Thelephora</taxon>
    </lineage>
</organism>
<proteinExistence type="predicted"/>
<evidence type="ECO:0000313" key="1">
    <source>
        <dbReference type="EMBL" id="KAF9647585.1"/>
    </source>
</evidence>
<accession>A0ACB6ZCU6</accession>
<dbReference type="EMBL" id="MU118030">
    <property type="protein sequence ID" value="KAF9647585.1"/>
    <property type="molecule type" value="Genomic_DNA"/>
</dbReference>
<gene>
    <name evidence="1" type="ORF">BDM02DRAFT_2634490</name>
</gene>